<organism evidence="1 2">
    <name type="scientific">Pusillimonas noertemannii</name>
    <dbReference type="NCBI Taxonomy" id="305977"/>
    <lineage>
        <taxon>Bacteria</taxon>
        <taxon>Pseudomonadati</taxon>
        <taxon>Pseudomonadota</taxon>
        <taxon>Betaproteobacteria</taxon>
        <taxon>Burkholderiales</taxon>
        <taxon>Alcaligenaceae</taxon>
        <taxon>Pusillimonas</taxon>
    </lineage>
</organism>
<comment type="caution">
    <text evidence="1">The sequence shown here is derived from an EMBL/GenBank/DDBJ whole genome shotgun (WGS) entry which is preliminary data.</text>
</comment>
<dbReference type="RefSeq" id="WP_243410947.1">
    <property type="nucleotide sequence ID" value="NZ_JACCEX010000005.1"/>
</dbReference>
<reference evidence="1 2" key="1">
    <citation type="submission" date="2018-04" db="EMBL/GenBank/DDBJ databases">
        <title>Genomic Encyclopedia of Type Strains, Phase IV (KMG-IV): sequencing the most valuable type-strain genomes for metagenomic binning, comparative biology and taxonomic classification.</title>
        <authorList>
            <person name="Goeker M."/>
        </authorList>
    </citation>
    <scope>NUCLEOTIDE SEQUENCE [LARGE SCALE GENOMIC DNA]</scope>
    <source>
        <strain evidence="1 2">DSM 10065</strain>
    </source>
</reference>
<protein>
    <submittedName>
        <fullName evidence="1">Uncharacterized protein</fullName>
    </submittedName>
</protein>
<evidence type="ECO:0000313" key="1">
    <source>
        <dbReference type="EMBL" id="PVY60988.1"/>
    </source>
</evidence>
<dbReference type="Proteomes" id="UP000246145">
    <property type="component" value="Unassembled WGS sequence"/>
</dbReference>
<keyword evidence="2" id="KW-1185">Reference proteome</keyword>
<dbReference type="AlphaFoldDB" id="A0A2U1CJ20"/>
<accession>A0A2U1CJ20</accession>
<evidence type="ECO:0000313" key="2">
    <source>
        <dbReference type="Proteomes" id="UP000246145"/>
    </source>
</evidence>
<proteinExistence type="predicted"/>
<dbReference type="EMBL" id="QEKO01000005">
    <property type="protein sequence ID" value="PVY60988.1"/>
    <property type="molecule type" value="Genomic_DNA"/>
</dbReference>
<name>A0A2U1CJ20_9BURK</name>
<gene>
    <name evidence="1" type="ORF">C7440_3150</name>
</gene>
<sequence length="138" mass="14305">MAGFDFFAAKPSQGRKLHSASGQAVLVQRGAGALSAALRLAAGVGLCVASAAAWAHFPVGQCKALDEHTIQCKGGFSDGSNAPGLTLEVISYDEKTLVSDKLDKNSSITFKRPAVPFYILFDAGAGHTVEVDHTQVGS</sequence>
<dbReference type="STRING" id="1231391.GCA_000308195_00018"/>